<accession>A0A8S1JBW7</accession>
<feature type="non-terminal residue" evidence="1">
    <location>
        <position position="1"/>
    </location>
</feature>
<proteinExistence type="predicted"/>
<comment type="caution">
    <text evidence="1">The sequence shown here is derived from an EMBL/GenBank/DDBJ whole genome shotgun (WGS) entry which is preliminary data.</text>
</comment>
<dbReference type="Gene3D" id="2.30.310.10">
    <property type="entry name" value="ibrinogen binding protein from staphylococcus aureus domain"/>
    <property type="match status" value="1"/>
</dbReference>
<organism evidence="1 2">
    <name type="scientific">Ostreobium quekettii</name>
    <dbReference type="NCBI Taxonomy" id="121088"/>
    <lineage>
        <taxon>Eukaryota</taxon>
        <taxon>Viridiplantae</taxon>
        <taxon>Chlorophyta</taxon>
        <taxon>core chlorophytes</taxon>
        <taxon>Ulvophyceae</taxon>
        <taxon>TCBD clade</taxon>
        <taxon>Bryopsidales</taxon>
        <taxon>Ostreobineae</taxon>
        <taxon>Ostreobiaceae</taxon>
        <taxon>Ostreobium</taxon>
    </lineage>
</organism>
<dbReference type="AlphaFoldDB" id="A0A8S1JBW7"/>
<reference evidence="1" key="1">
    <citation type="submission" date="2020-12" db="EMBL/GenBank/DDBJ databases">
        <authorList>
            <person name="Iha C."/>
        </authorList>
    </citation>
    <scope>NUCLEOTIDE SEQUENCE</scope>
</reference>
<evidence type="ECO:0000313" key="1">
    <source>
        <dbReference type="EMBL" id="CAD7704437.1"/>
    </source>
</evidence>
<dbReference type="OrthoDB" id="436717at2759"/>
<name>A0A8S1JBW7_9CHLO</name>
<dbReference type="Proteomes" id="UP000708148">
    <property type="component" value="Unassembled WGS sequence"/>
</dbReference>
<keyword evidence="2" id="KW-1185">Reference proteome</keyword>
<evidence type="ECO:0000313" key="2">
    <source>
        <dbReference type="Proteomes" id="UP000708148"/>
    </source>
</evidence>
<dbReference type="Pfam" id="PF05833">
    <property type="entry name" value="NFACT_N"/>
    <property type="match status" value="1"/>
</dbReference>
<dbReference type="EMBL" id="CAJHUC010002832">
    <property type="protein sequence ID" value="CAD7704437.1"/>
    <property type="molecule type" value="Genomic_DNA"/>
</dbReference>
<protein>
    <submittedName>
        <fullName evidence="1">Uncharacterized protein</fullName>
    </submittedName>
</protein>
<gene>
    <name evidence="1" type="ORF">OSTQU699_LOCUS9793</name>
</gene>
<sequence>VVQASKHTVALRLRRPDTQAWLHLSWHPVAARVCLGRPPSRGAPAEAFSFGERLQTTLRGLILVDVLMTVEFERVAELRFKGGLDGPLEWSVWCEVMGK</sequence>